<organism evidence="1 2">
    <name type="scientific">Paracoccidioides brasiliensis (strain Pb18)</name>
    <dbReference type="NCBI Taxonomy" id="502780"/>
    <lineage>
        <taxon>Eukaryota</taxon>
        <taxon>Fungi</taxon>
        <taxon>Dikarya</taxon>
        <taxon>Ascomycota</taxon>
        <taxon>Pezizomycotina</taxon>
        <taxon>Eurotiomycetes</taxon>
        <taxon>Eurotiomycetidae</taxon>
        <taxon>Onygenales</taxon>
        <taxon>Ajellomycetaceae</taxon>
        <taxon>Paracoccidioides</taxon>
    </lineage>
</organism>
<protein>
    <submittedName>
        <fullName evidence="1">Uncharacterized protein</fullName>
    </submittedName>
</protein>
<dbReference type="KEGG" id="pbn:PADG_00939"/>
<evidence type="ECO:0000313" key="2">
    <source>
        <dbReference type="Proteomes" id="UP000001628"/>
    </source>
</evidence>
<dbReference type="InParanoid" id="C1FYR3"/>
<accession>C1FYR3</accession>
<dbReference type="HOGENOM" id="CLU_2197723_0_0_1"/>
<reference evidence="1 2" key="1">
    <citation type="journal article" date="2011" name="PLoS Genet.">
        <title>Comparative genomic analysis of human fungal pathogens causing paracoccidioidomycosis.</title>
        <authorList>
            <person name="Desjardins C.A."/>
            <person name="Champion M.D."/>
            <person name="Holder J.W."/>
            <person name="Muszewska A."/>
            <person name="Goldberg J."/>
            <person name="Bailao A.M."/>
            <person name="Brigido M.M."/>
            <person name="Ferreira M.E."/>
            <person name="Garcia A.M."/>
            <person name="Grynberg M."/>
            <person name="Gujja S."/>
            <person name="Heiman D.I."/>
            <person name="Henn M.R."/>
            <person name="Kodira C.D."/>
            <person name="Leon-Narvaez H."/>
            <person name="Longo L.V."/>
            <person name="Ma L.J."/>
            <person name="Malavazi I."/>
            <person name="Matsuo A.L."/>
            <person name="Morais F.V."/>
            <person name="Pereira M."/>
            <person name="Rodriguez-Brito S."/>
            <person name="Sakthikumar S."/>
            <person name="Salem-Izacc S.M."/>
            <person name="Sykes S.M."/>
            <person name="Teixeira M.M."/>
            <person name="Vallejo M.C."/>
            <person name="Walter M.E."/>
            <person name="Yandava C."/>
            <person name="Young S."/>
            <person name="Zeng Q."/>
            <person name="Zucker J."/>
            <person name="Felipe M.S."/>
            <person name="Goldman G.H."/>
            <person name="Haas B.J."/>
            <person name="McEwen J.G."/>
            <person name="Nino-Vega G."/>
            <person name="Puccia R."/>
            <person name="San-Blas G."/>
            <person name="Soares C.M."/>
            <person name="Birren B.W."/>
            <person name="Cuomo C.A."/>
        </authorList>
    </citation>
    <scope>NUCLEOTIDE SEQUENCE [LARGE SCALE GENOMIC DNA]</scope>
    <source>
        <strain evidence="1 2">Pb18</strain>
    </source>
</reference>
<proteinExistence type="predicted"/>
<dbReference type="GeneID" id="22580699"/>
<evidence type="ECO:0000313" key="1">
    <source>
        <dbReference type="EMBL" id="EEH44650.2"/>
    </source>
</evidence>
<dbReference type="AlphaFoldDB" id="C1FYR3"/>
<dbReference type="RefSeq" id="XP_010756050.1">
    <property type="nucleotide sequence ID" value="XM_010757748.1"/>
</dbReference>
<dbReference type="Proteomes" id="UP000001628">
    <property type="component" value="Unassembled WGS sequence"/>
</dbReference>
<name>C1FYR3_PARBD</name>
<gene>
    <name evidence="1" type="ORF">PADG_00939</name>
</gene>
<sequence length="108" mass="12403">MAGNKRDSLETTWASAINRQRSMMAEHRQKLTSNSHFYYSPELYNIVPYNRGRWTRERPTLETVSATCVSNNAASFIEPPKLMLSRDTGDALMPLFENSMTDRENVAK</sequence>
<keyword evidence="2" id="KW-1185">Reference proteome</keyword>
<dbReference type="EMBL" id="KN275957">
    <property type="protein sequence ID" value="EEH44650.2"/>
    <property type="molecule type" value="Genomic_DNA"/>
</dbReference>
<dbReference type="VEuPathDB" id="FungiDB:PADG_00939"/>